<gene>
    <name evidence="2" type="ORF">M406DRAFT_241259</name>
</gene>
<evidence type="ECO:0000313" key="2">
    <source>
        <dbReference type="EMBL" id="KAF3769829.1"/>
    </source>
</evidence>
<organism evidence="2 3">
    <name type="scientific">Cryphonectria parasitica (strain ATCC 38755 / EP155)</name>
    <dbReference type="NCBI Taxonomy" id="660469"/>
    <lineage>
        <taxon>Eukaryota</taxon>
        <taxon>Fungi</taxon>
        <taxon>Dikarya</taxon>
        <taxon>Ascomycota</taxon>
        <taxon>Pezizomycotina</taxon>
        <taxon>Sordariomycetes</taxon>
        <taxon>Sordariomycetidae</taxon>
        <taxon>Diaporthales</taxon>
        <taxon>Cryphonectriaceae</taxon>
        <taxon>Cryphonectria-Endothia species complex</taxon>
        <taxon>Cryphonectria</taxon>
    </lineage>
</organism>
<dbReference type="PANTHER" id="PTHR38793">
    <property type="entry name" value="SLATT_FUNGAL DOMAIN-CONTAINING PROTEIN-RELATED"/>
    <property type="match status" value="1"/>
</dbReference>
<sequence>WSDPLGGPARGNNDEHLLMFRRAVGINSEASSAEDHSTLEQGRARTATGIYRTVVREQRRRQLLHHTVSGLVWGCHGMQIVVGATLTCLGLREDDFYKTVTVLGAVNTAIAGVLTLIKGKALPENLGKSEADFRQLKAWIEETESLLALGVIGRDRKEVGLLIETAFRRYNA</sequence>
<feature type="domain" description="SMODS and SLOG-associating 2TM effector" evidence="1">
    <location>
        <begin position="54"/>
        <end position="171"/>
    </location>
</feature>
<protein>
    <recommendedName>
        <fullName evidence="1">SMODS and SLOG-associating 2TM effector domain-containing protein</fullName>
    </recommendedName>
</protein>
<dbReference type="AlphaFoldDB" id="A0A9P4YB82"/>
<feature type="non-terminal residue" evidence="2">
    <location>
        <position position="1"/>
    </location>
</feature>
<dbReference type="RefSeq" id="XP_040780790.1">
    <property type="nucleotide sequence ID" value="XM_040916144.1"/>
</dbReference>
<dbReference type="OrthoDB" id="4472872at2759"/>
<comment type="caution">
    <text evidence="2">The sequence shown here is derived from an EMBL/GenBank/DDBJ whole genome shotgun (WGS) entry which is preliminary data.</text>
</comment>
<keyword evidence="3" id="KW-1185">Reference proteome</keyword>
<reference evidence="2" key="1">
    <citation type="journal article" date="2020" name="Phytopathology">
        <title>Genome sequence of the chestnut blight fungus Cryphonectria parasitica EP155: A fundamental resource for an archetypical invasive plant pathogen.</title>
        <authorList>
            <person name="Crouch J.A."/>
            <person name="Dawe A."/>
            <person name="Aerts A."/>
            <person name="Barry K."/>
            <person name="Churchill A.C.L."/>
            <person name="Grimwood J."/>
            <person name="Hillman B."/>
            <person name="Milgroom M.G."/>
            <person name="Pangilinan J."/>
            <person name="Smith M."/>
            <person name="Salamov A."/>
            <person name="Schmutz J."/>
            <person name="Yadav J."/>
            <person name="Grigoriev I.V."/>
            <person name="Nuss D."/>
        </authorList>
    </citation>
    <scope>NUCLEOTIDE SEQUENCE</scope>
    <source>
        <strain evidence="2">EP155</strain>
    </source>
</reference>
<proteinExistence type="predicted"/>
<dbReference type="EMBL" id="MU032344">
    <property type="protein sequence ID" value="KAF3769829.1"/>
    <property type="molecule type" value="Genomic_DNA"/>
</dbReference>
<dbReference type="PANTHER" id="PTHR38793:SF3">
    <property type="entry name" value="SMODS AND SLOG-ASSOCIATING 2TM EFFECTOR DOMAIN-CONTAINING PROTEIN"/>
    <property type="match status" value="1"/>
</dbReference>
<dbReference type="Pfam" id="PF18142">
    <property type="entry name" value="SLATT_fungal"/>
    <property type="match status" value="1"/>
</dbReference>
<name>A0A9P4YB82_CRYP1</name>
<dbReference type="GeneID" id="63833273"/>
<dbReference type="NCBIfam" id="NF033635">
    <property type="entry name" value="SLATT_fungal"/>
    <property type="match status" value="1"/>
</dbReference>
<evidence type="ECO:0000313" key="3">
    <source>
        <dbReference type="Proteomes" id="UP000803844"/>
    </source>
</evidence>
<dbReference type="Proteomes" id="UP000803844">
    <property type="component" value="Unassembled WGS sequence"/>
</dbReference>
<dbReference type="InterPro" id="IPR041622">
    <property type="entry name" value="SLATT_fungi"/>
</dbReference>
<evidence type="ECO:0000259" key="1">
    <source>
        <dbReference type="Pfam" id="PF18142"/>
    </source>
</evidence>
<accession>A0A9P4YB82</accession>
<feature type="non-terminal residue" evidence="2">
    <location>
        <position position="172"/>
    </location>
</feature>